<evidence type="ECO:0000313" key="6">
    <source>
        <dbReference type="EMBL" id="ADB33116.1"/>
    </source>
</evidence>
<dbReference type="SUPFAM" id="SSF53697">
    <property type="entry name" value="SIS domain"/>
    <property type="match status" value="1"/>
</dbReference>
<dbReference type="InterPro" id="IPR047640">
    <property type="entry name" value="RpiR-like"/>
</dbReference>
<protein>
    <submittedName>
        <fullName evidence="6">Transcriptional regulator, RpiR family</fullName>
    </submittedName>
</protein>
<dbReference type="PANTHER" id="PTHR30514">
    <property type="entry name" value="GLUCOKINASE"/>
    <property type="match status" value="1"/>
</dbReference>
<dbReference type="InterPro" id="IPR046348">
    <property type="entry name" value="SIS_dom_sf"/>
</dbReference>
<dbReference type="GO" id="GO:0003677">
    <property type="term" value="F:DNA binding"/>
    <property type="evidence" value="ECO:0007669"/>
    <property type="project" value="UniProtKB-KW"/>
</dbReference>
<accession>D2PSH8</accession>
<name>D2PSH8_KRIFD</name>
<evidence type="ECO:0000256" key="1">
    <source>
        <dbReference type="ARBA" id="ARBA00023015"/>
    </source>
</evidence>
<dbReference type="GO" id="GO:0003700">
    <property type="term" value="F:DNA-binding transcription factor activity"/>
    <property type="evidence" value="ECO:0007669"/>
    <property type="project" value="InterPro"/>
</dbReference>
<dbReference type="RefSeq" id="WP_012921670.1">
    <property type="nucleotide sequence ID" value="NC_013729.1"/>
</dbReference>
<dbReference type="InterPro" id="IPR036388">
    <property type="entry name" value="WH-like_DNA-bd_sf"/>
</dbReference>
<dbReference type="HOGENOM" id="CLU_055769_0_3_11"/>
<keyword evidence="7" id="KW-1185">Reference proteome</keyword>
<dbReference type="KEGG" id="kfl:Kfla_4067"/>
<dbReference type="GO" id="GO:1901135">
    <property type="term" value="P:carbohydrate derivative metabolic process"/>
    <property type="evidence" value="ECO:0007669"/>
    <property type="project" value="InterPro"/>
</dbReference>
<dbReference type="Pfam" id="PF01418">
    <property type="entry name" value="HTH_6"/>
    <property type="match status" value="1"/>
</dbReference>
<evidence type="ECO:0000259" key="5">
    <source>
        <dbReference type="PROSITE" id="PS51464"/>
    </source>
</evidence>
<sequence length="309" mass="32362">MDDPGFLTRLRAEQPGLSGALGRIAAALLAEPGEAARLTITELAERTGTSPGTVTRFCRTLRLAGFAELKVALAEEVGRAAPSRWSTDIGRSIEPADELDQVLKVIVGANTQALLDTADQLDLGAVDEAARAISDARAIHLFGVGTSGITADELRIRLHRIGFACWVWPELHSALVSVALADRRDVVIGISHSGQIAETIAVLRAAAARGARTIAITNDATSALAGEAGLVLATAQNGSALTTVPPGGAGSSQADALADRHSQFLVLDVLYTRVAQLNHARTLAALETTAAAIDPYRAPRPRRRRTPPS</sequence>
<evidence type="ECO:0000259" key="4">
    <source>
        <dbReference type="PROSITE" id="PS51071"/>
    </source>
</evidence>
<dbReference type="CDD" id="cd05013">
    <property type="entry name" value="SIS_RpiR"/>
    <property type="match status" value="1"/>
</dbReference>
<dbReference type="Gene3D" id="3.40.50.10490">
    <property type="entry name" value="Glucose-6-phosphate isomerase like protein, domain 1"/>
    <property type="match status" value="1"/>
</dbReference>
<dbReference type="SUPFAM" id="SSF46689">
    <property type="entry name" value="Homeodomain-like"/>
    <property type="match status" value="1"/>
</dbReference>
<dbReference type="InterPro" id="IPR000281">
    <property type="entry name" value="HTH_RpiR"/>
</dbReference>
<dbReference type="InterPro" id="IPR009057">
    <property type="entry name" value="Homeodomain-like_sf"/>
</dbReference>
<keyword evidence="1" id="KW-0805">Transcription regulation</keyword>
<dbReference type="PROSITE" id="PS51071">
    <property type="entry name" value="HTH_RPIR"/>
    <property type="match status" value="1"/>
</dbReference>
<dbReference type="Pfam" id="PF01380">
    <property type="entry name" value="SIS"/>
    <property type="match status" value="1"/>
</dbReference>
<dbReference type="InterPro" id="IPR035472">
    <property type="entry name" value="RpiR-like_SIS"/>
</dbReference>
<feature type="domain" description="SIS" evidence="5">
    <location>
        <begin position="129"/>
        <end position="280"/>
    </location>
</feature>
<dbReference type="GO" id="GO:0097367">
    <property type="term" value="F:carbohydrate derivative binding"/>
    <property type="evidence" value="ECO:0007669"/>
    <property type="project" value="InterPro"/>
</dbReference>
<dbReference type="Gene3D" id="1.10.10.10">
    <property type="entry name" value="Winged helix-like DNA-binding domain superfamily/Winged helix DNA-binding domain"/>
    <property type="match status" value="1"/>
</dbReference>
<reference evidence="7" key="1">
    <citation type="submission" date="2009-09" db="EMBL/GenBank/DDBJ databases">
        <title>The complete genome of Kribbella flavida DSM 17836.</title>
        <authorList>
            <consortium name="US DOE Joint Genome Institute (JGI-PGF)"/>
            <person name="Lucas S."/>
            <person name="Copeland A."/>
            <person name="Lapidus A."/>
            <person name="Glavina del Rio T."/>
            <person name="Dalin E."/>
            <person name="Tice H."/>
            <person name="Bruce D."/>
            <person name="Goodwin L."/>
            <person name="Pitluck S."/>
            <person name="Kyrpides N."/>
            <person name="Mavromatis K."/>
            <person name="Ivanova N."/>
            <person name="Saunders E."/>
            <person name="Brettin T."/>
            <person name="Detter J.C."/>
            <person name="Han C."/>
            <person name="Larimer F."/>
            <person name="Land M."/>
            <person name="Hauser L."/>
            <person name="Markowitz V."/>
            <person name="Cheng J.-F."/>
            <person name="Hugenholtz P."/>
            <person name="Woyke T."/>
            <person name="Wu D."/>
            <person name="Pukall R."/>
            <person name="Klenk H.-P."/>
            <person name="Eisen J.A."/>
        </authorList>
    </citation>
    <scope>NUCLEOTIDE SEQUENCE [LARGE SCALE GENOMIC DNA]</scope>
    <source>
        <strain evidence="7">DSM 17836 / JCM 10339 / NBRC 14399</strain>
    </source>
</reference>
<dbReference type="PROSITE" id="PS51464">
    <property type="entry name" value="SIS"/>
    <property type="match status" value="1"/>
</dbReference>
<proteinExistence type="predicted"/>
<dbReference type="eggNOG" id="COG1737">
    <property type="taxonomic scope" value="Bacteria"/>
</dbReference>
<dbReference type="AlphaFoldDB" id="D2PSH8"/>
<evidence type="ECO:0000313" key="7">
    <source>
        <dbReference type="Proteomes" id="UP000007967"/>
    </source>
</evidence>
<dbReference type="PANTHER" id="PTHR30514:SF1">
    <property type="entry name" value="HTH-TYPE TRANSCRIPTIONAL REGULATOR HEXR-RELATED"/>
    <property type="match status" value="1"/>
</dbReference>
<dbReference type="InterPro" id="IPR001347">
    <property type="entry name" value="SIS_dom"/>
</dbReference>
<dbReference type="Proteomes" id="UP000007967">
    <property type="component" value="Chromosome"/>
</dbReference>
<organism evidence="6 7">
    <name type="scientific">Kribbella flavida (strain DSM 17836 / JCM 10339 / NBRC 14399)</name>
    <dbReference type="NCBI Taxonomy" id="479435"/>
    <lineage>
        <taxon>Bacteria</taxon>
        <taxon>Bacillati</taxon>
        <taxon>Actinomycetota</taxon>
        <taxon>Actinomycetes</taxon>
        <taxon>Propionibacteriales</taxon>
        <taxon>Kribbellaceae</taxon>
        <taxon>Kribbella</taxon>
    </lineage>
</organism>
<evidence type="ECO:0000256" key="2">
    <source>
        <dbReference type="ARBA" id="ARBA00023125"/>
    </source>
</evidence>
<keyword evidence="3" id="KW-0804">Transcription</keyword>
<evidence type="ECO:0000256" key="3">
    <source>
        <dbReference type="ARBA" id="ARBA00023163"/>
    </source>
</evidence>
<feature type="domain" description="HTH rpiR-type" evidence="4">
    <location>
        <begin position="4"/>
        <end position="80"/>
    </location>
</feature>
<reference evidence="6 7" key="2">
    <citation type="journal article" date="2010" name="Stand. Genomic Sci.">
        <title>Complete genome sequence of Kribbella flavida type strain (IFO 14399).</title>
        <authorList>
            <person name="Pukall R."/>
            <person name="Lapidus A."/>
            <person name="Glavina Del Rio T."/>
            <person name="Copeland A."/>
            <person name="Tice H."/>
            <person name="Cheng J.-F."/>
            <person name="Lucas S."/>
            <person name="Chen F."/>
            <person name="Nolan M."/>
            <person name="LaButti K."/>
            <person name="Pati A."/>
            <person name="Ivanova N."/>
            <person name="Mavrommatis K."/>
            <person name="Mikhailova N."/>
            <person name="Pitluck S."/>
            <person name="Bruce D."/>
            <person name="Goodwin L."/>
            <person name="Land M."/>
            <person name="Hauser L."/>
            <person name="Chang Y.-J."/>
            <person name="Jeffries C.D."/>
            <person name="Chen A."/>
            <person name="Palaniappan K."/>
            <person name="Chain P."/>
            <person name="Rohde M."/>
            <person name="Goeker M."/>
            <person name="Bristow J."/>
            <person name="Eisen J.A."/>
            <person name="Markowitz V."/>
            <person name="Hugenholtz P."/>
            <person name="Kyrpides N.C."/>
            <person name="Klenk H.-P."/>
            <person name="Brettin T."/>
        </authorList>
    </citation>
    <scope>NUCLEOTIDE SEQUENCE [LARGE SCALE GENOMIC DNA]</scope>
    <source>
        <strain evidence="7">DSM 17836 / JCM 10339 / NBRC 14399</strain>
    </source>
</reference>
<keyword evidence="2" id="KW-0238">DNA-binding</keyword>
<dbReference type="EMBL" id="CP001736">
    <property type="protein sequence ID" value="ADB33116.1"/>
    <property type="molecule type" value="Genomic_DNA"/>
</dbReference>
<dbReference type="OrthoDB" id="370421at2"/>
<gene>
    <name evidence="6" type="ordered locus">Kfla_4067</name>
</gene>
<dbReference type="STRING" id="479435.Kfla_4067"/>